<keyword evidence="8 9" id="KW-0472">Membrane</keyword>
<evidence type="ECO:0000256" key="8">
    <source>
        <dbReference type="ARBA" id="ARBA00023136"/>
    </source>
</evidence>
<feature type="transmembrane region" description="Helical" evidence="9">
    <location>
        <begin position="226"/>
        <end position="259"/>
    </location>
</feature>
<dbReference type="Gene3D" id="3.30.70.1450">
    <property type="entry name" value="Regulator of K+ conductance, C-terminal domain"/>
    <property type="match status" value="1"/>
</dbReference>
<evidence type="ECO:0000256" key="3">
    <source>
        <dbReference type="ARBA" id="ARBA00022448"/>
    </source>
</evidence>
<dbReference type="AlphaFoldDB" id="A0A1V4EQS4"/>
<gene>
    <name evidence="11" type="ORF">B2M26_12530</name>
</gene>
<feature type="transmembrane region" description="Helical" evidence="9">
    <location>
        <begin position="363"/>
        <end position="381"/>
    </location>
</feature>
<dbReference type="Pfam" id="PF02080">
    <property type="entry name" value="TrkA_C"/>
    <property type="match status" value="1"/>
</dbReference>
<dbReference type="PROSITE" id="PS51202">
    <property type="entry name" value="RCK_C"/>
    <property type="match status" value="1"/>
</dbReference>
<keyword evidence="12" id="KW-1185">Reference proteome</keyword>
<dbReference type="InterPro" id="IPR006037">
    <property type="entry name" value="RCK_C"/>
</dbReference>
<comment type="caution">
    <text evidence="11">The sequence shown here is derived from an EMBL/GenBank/DDBJ whole genome shotgun (WGS) entry which is preliminary data.</text>
</comment>
<dbReference type="InterPro" id="IPR036721">
    <property type="entry name" value="RCK_C_sf"/>
</dbReference>
<evidence type="ECO:0000313" key="11">
    <source>
        <dbReference type="EMBL" id="OPG15285.1"/>
    </source>
</evidence>
<name>A0A1V4EQS4_9BACL</name>
<evidence type="ECO:0000256" key="4">
    <source>
        <dbReference type="ARBA" id="ARBA00022449"/>
    </source>
</evidence>
<keyword evidence="6 9" id="KW-1133">Transmembrane helix</keyword>
<comment type="subcellular location">
    <subcellularLocation>
        <location evidence="1">Membrane</location>
        <topology evidence="1">Multi-pass membrane protein</topology>
    </subcellularLocation>
</comment>
<feature type="transmembrane region" description="Helical" evidence="9">
    <location>
        <begin position="96"/>
        <end position="116"/>
    </location>
</feature>
<feature type="transmembrane region" description="Helical" evidence="9">
    <location>
        <begin position="332"/>
        <end position="351"/>
    </location>
</feature>
<evidence type="ECO:0000256" key="6">
    <source>
        <dbReference type="ARBA" id="ARBA00022989"/>
    </source>
</evidence>
<feature type="transmembrane region" description="Helical" evidence="9">
    <location>
        <begin position="153"/>
        <end position="172"/>
    </location>
</feature>
<dbReference type="SUPFAM" id="SSF116726">
    <property type="entry name" value="TrkA C-terminal domain-like"/>
    <property type="match status" value="1"/>
</dbReference>
<feature type="transmembrane region" description="Helical" evidence="9">
    <location>
        <begin position="123"/>
        <end position="141"/>
    </location>
</feature>
<dbReference type="GO" id="GO:0015297">
    <property type="term" value="F:antiporter activity"/>
    <property type="evidence" value="ECO:0007669"/>
    <property type="project" value="UniProtKB-KW"/>
</dbReference>
<dbReference type="Proteomes" id="UP000190229">
    <property type="component" value="Unassembled WGS sequence"/>
</dbReference>
<keyword evidence="7" id="KW-0406">Ion transport</keyword>
<dbReference type="PANTHER" id="PTHR43562">
    <property type="entry name" value="NAPA-TYPE SODIUM/HYDROGEN ANTIPORTER"/>
    <property type="match status" value="1"/>
</dbReference>
<evidence type="ECO:0000259" key="10">
    <source>
        <dbReference type="PROSITE" id="PS51202"/>
    </source>
</evidence>
<evidence type="ECO:0000256" key="9">
    <source>
        <dbReference type="SAM" id="Phobius"/>
    </source>
</evidence>
<comment type="similarity">
    <text evidence="2">Belongs to the monovalent cation:proton antiporter 2 (CPA2) transporter (TC 2.A.37) family.</text>
</comment>
<feature type="transmembrane region" description="Helical" evidence="9">
    <location>
        <begin position="32"/>
        <end position="51"/>
    </location>
</feature>
<dbReference type="Pfam" id="PF00999">
    <property type="entry name" value="Na_H_Exchanger"/>
    <property type="match status" value="1"/>
</dbReference>
<feature type="transmembrane region" description="Helical" evidence="9">
    <location>
        <begin position="271"/>
        <end position="292"/>
    </location>
</feature>
<feature type="transmembrane region" description="Helical" evidence="9">
    <location>
        <begin position="298"/>
        <end position="323"/>
    </location>
</feature>
<evidence type="ECO:0000256" key="2">
    <source>
        <dbReference type="ARBA" id="ARBA00005551"/>
    </source>
</evidence>
<dbReference type="Gene3D" id="1.20.1530.20">
    <property type="match status" value="1"/>
</dbReference>
<proteinExistence type="inferred from homology"/>
<evidence type="ECO:0000313" key="12">
    <source>
        <dbReference type="Proteomes" id="UP000190229"/>
    </source>
</evidence>
<dbReference type="PANTHER" id="PTHR43562:SF1">
    <property type="entry name" value="NA(+)_H(+) ANTIPORTER YJBQ-RELATED"/>
    <property type="match status" value="1"/>
</dbReference>
<keyword evidence="4" id="KW-0050">Antiport</keyword>
<feature type="domain" description="RCK C-terminal" evidence="10">
    <location>
        <begin position="397"/>
        <end position="479"/>
    </location>
</feature>
<evidence type="ECO:0000256" key="7">
    <source>
        <dbReference type="ARBA" id="ARBA00023065"/>
    </source>
</evidence>
<accession>A0A1V4EQS4</accession>
<feature type="transmembrane region" description="Helical" evidence="9">
    <location>
        <begin position="184"/>
        <end position="202"/>
    </location>
</feature>
<keyword evidence="5 9" id="KW-0812">Transmembrane</keyword>
<evidence type="ECO:0000256" key="1">
    <source>
        <dbReference type="ARBA" id="ARBA00004141"/>
    </source>
</evidence>
<dbReference type="GO" id="GO:0016020">
    <property type="term" value="C:membrane"/>
    <property type="evidence" value="ECO:0007669"/>
    <property type="project" value="UniProtKB-SubCell"/>
</dbReference>
<dbReference type="GO" id="GO:0008324">
    <property type="term" value="F:monoatomic cation transmembrane transporter activity"/>
    <property type="evidence" value="ECO:0007669"/>
    <property type="project" value="InterPro"/>
</dbReference>
<dbReference type="InterPro" id="IPR006153">
    <property type="entry name" value="Cation/H_exchanger_TM"/>
</dbReference>
<organism evidence="11 12">
    <name type="scientific">Ferroacidibacillus organovorans</name>
    <dbReference type="NCBI Taxonomy" id="1765683"/>
    <lineage>
        <taxon>Bacteria</taxon>
        <taxon>Bacillati</taxon>
        <taxon>Bacillota</taxon>
        <taxon>Bacilli</taxon>
        <taxon>Bacillales</taxon>
        <taxon>Alicyclobacillaceae</taxon>
        <taxon>Ferroacidibacillus</taxon>
    </lineage>
</organism>
<dbReference type="RefSeq" id="WP_079291578.1">
    <property type="nucleotide sequence ID" value="NZ_MWPS01000038.1"/>
</dbReference>
<dbReference type="EMBL" id="MWPS01000038">
    <property type="protein sequence ID" value="OPG15285.1"/>
    <property type="molecule type" value="Genomic_DNA"/>
</dbReference>
<reference evidence="11 12" key="1">
    <citation type="submission" date="2017-02" db="EMBL/GenBank/DDBJ databases">
        <title>Draft genome of Acidibacillus ferrooxidans Huett2.</title>
        <authorList>
            <person name="Schopf S."/>
        </authorList>
    </citation>
    <scope>NUCLEOTIDE SEQUENCE [LARGE SCALE GENOMIC DNA]</scope>
    <source>
        <strain evidence="11 12">Huett2</strain>
    </source>
</reference>
<evidence type="ECO:0000256" key="5">
    <source>
        <dbReference type="ARBA" id="ARBA00022692"/>
    </source>
</evidence>
<feature type="transmembrane region" description="Helical" evidence="9">
    <location>
        <begin position="58"/>
        <end position="76"/>
    </location>
</feature>
<sequence length="492" mass="54375">MTNAYLPILFVACIAFLAPFLSQRVTRGIVPTVVIEILLGILVGPGGLNWLHSNQTLAFLAGFGFTYLMFLSGVELDFEMVLSSSKGETPLWRDGLIFFLAVAAATALIVFPLAAAHVLTHPYFFLGLICTTSMGIVVPALKESRWLSHPLGQRILGNALALDFFPLLYLAGYTSIRASGQARSLLLVIFLFLAMALIYRFVQRFQNHAFVQLLKKSETEFSVRGAFALILLFVALAQGLGTQVVLGAFLAGVVVSLLVKKHSVFTQKINSIGYGFFLPFFFVNVGLTFQFSAARHSWHFWVVLLVLFVAMYFTKFLPSAFLLRMIPMKQRIGVGALLGSQLSLMLLASKLGQQLGVLSADMANGLILLAIISCIVSPPIFSRLVGHNKEALPVEQETSLSLDLLPENWTAQHIEIRNRRYAGRRVASLQLPRDVLIVSVKRNEEVLVPRGTTRLERFDTLQVIGDTTVIEAVRLMLSGETLRFRPSSTPQK</sequence>
<dbReference type="GO" id="GO:1902600">
    <property type="term" value="P:proton transmembrane transport"/>
    <property type="evidence" value="ECO:0007669"/>
    <property type="project" value="InterPro"/>
</dbReference>
<dbReference type="GO" id="GO:0006813">
    <property type="term" value="P:potassium ion transport"/>
    <property type="evidence" value="ECO:0007669"/>
    <property type="project" value="InterPro"/>
</dbReference>
<protein>
    <recommendedName>
        <fullName evidence="10">RCK C-terminal domain-containing protein</fullName>
    </recommendedName>
</protein>
<dbReference type="InterPro" id="IPR038770">
    <property type="entry name" value="Na+/solute_symporter_sf"/>
</dbReference>
<keyword evidence="3" id="KW-0813">Transport</keyword>